<dbReference type="SMART" id="SM00382">
    <property type="entry name" value="AAA"/>
    <property type="match status" value="1"/>
</dbReference>
<dbReference type="InterPro" id="IPR017871">
    <property type="entry name" value="ABC_transporter-like_CS"/>
</dbReference>
<dbReference type="KEGG" id="abut:Ami103574_03585"/>
<sequence>MEKIIKIDNLTFSYMRESDQRLVEAVKGLDLEIEKGSFLAVIGKNGSGKSTLAKNINALLLPTGGAVYVKGWDTKADDHLWDVRQTVGMIFQNPDNQLVSSIVEDDVAFGPENLGVPPEEIRQRVDEALKAVNMYQHRKKAPHLLSGGQKQRIAIAGVVAMRPDCIIFDEPTAMLDPKGRREVMDIIRKLHQEGITVLLITHFMEEAANADRVLIMDKGQRILDGTPVEIFSEIETIRELGLDVPTAVDMADRLRKRGIPVPSHIIRSEEMVEYLCQYK</sequence>
<evidence type="ECO:0000256" key="4">
    <source>
        <dbReference type="ARBA" id="ARBA00022475"/>
    </source>
</evidence>
<accession>A0A858BTN6</accession>
<dbReference type="GO" id="GO:0006824">
    <property type="term" value="P:cobalt ion transport"/>
    <property type="evidence" value="ECO:0007669"/>
    <property type="project" value="InterPro"/>
</dbReference>
<name>A0A858BTN6_9FIRM</name>
<dbReference type="NCBIfam" id="TIGR01166">
    <property type="entry name" value="cbiO"/>
    <property type="match status" value="1"/>
</dbReference>
<dbReference type="AlphaFoldDB" id="A0A858BTN6"/>
<evidence type="ECO:0000313" key="13">
    <source>
        <dbReference type="Proteomes" id="UP000466848"/>
    </source>
</evidence>
<dbReference type="InterPro" id="IPR003593">
    <property type="entry name" value="AAA+_ATPase"/>
</dbReference>
<evidence type="ECO:0000256" key="1">
    <source>
        <dbReference type="ARBA" id="ARBA00004202"/>
    </source>
</evidence>
<gene>
    <name evidence="12" type="ORF">Ami103574_03585</name>
</gene>
<dbReference type="FunFam" id="3.40.50.300:FF:000224">
    <property type="entry name" value="Energy-coupling factor transporter ATP-binding protein EcfA"/>
    <property type="match status" value="1"/>
</dbReference>
<dbReference type="InterPro" id="IPR027417">
    <property type="entry name" value="P-loop_NTPase"/>
</dbReference>
<evidence type="ECO:0000256" key="9">
    <source>
        <dbReference type="ARBA" id="ARBA00025157"/>
    </source>
</evidence>
<evidence type="ECO:0000256" key="7">
    <source>
        <dbReference type="ARBA" id="ARBA00022967"/>
    </source>
</evidence>
<dbReference type="GO" id="GO:0042626">
    <property type="term" value="F:ATPase-coupled transmembrane transporter activity"/>
    <property type="evidence" value="ECO:0007669"/>
    <property type="project" value="TreeGrafter"/>
</dbReference>
<dbReference type="GO" id="GO:0005524">
    <property type="term" value="F:ATP binding"/>
    <property type="evidence" value="ECO:0007669"/>
    <property type="project" value="UniProtKB-UniRule"/>
</dbReference>
<dbReference type="Gene3D" id="3.40.50.300">
    <property type="entry name" value="P-loop containing nucleotide triphosphate hydrolases"/>
    <property type="match status" value="1"/>
</dbReference>
<dbReference type="RefSeq" id="WP_163065318.1">
    <property type="nucleotide sequence ID" value="NZ_CP048649.1"/>
</dbReference>
<evidence type="ECO:0000256" key="5">
    <source>
        <dbReference type="ARBA" id="ARBA00022741"/>
    </source>
</evidence>
<dbReference type="InterPro" id="IPR050095">
    <property type="entry name" value="ECF_ABC_transporter_ATP-bd"/>
</dbReference>
<keyword evidence="13" id="KW-1185">Reference proteome</keyword>
<dbReference type="CDD" id="cd03225">
    <property type="entry name" value="ABC_cobalt_CbiO_domain1"/>
    <property type="match status" value="1"/>
</dbReference>
<evidence type="ECO:0000313" key="12">
    <source>
        <dbReference type="EMBL" id="QIB68455.1"/>
    </source>
</evidence>
<comment type="similarity">
    <text evidence="2 10">Belongs to the ABC transporter superfamily.</text>
</comment>
<evidence type="ECO:0000256" key="3">
    <source>
        <dbReference type="ARBA" id="ARBA00022448"/>
    </source>
</evidence>
<dbReference type="InterPro" id="IPR005876">
    <property type="entry name" value="Co_trans_ATP-bd"/>
</dbReference>
<evidence type="ECO:0000259" key="11">
    <source>
        <dbReference type="PROSITE" id="PS50893"/>
    </source>
</evidence>
<comment type="function">
    <text evidence="9">Probably part of an ABC transporter complex. Responsible for energy coupling to the transport system.</text>
</comment>
<comment type="subcellular location">
    <subcellularLocation>
        <location evidence="1 10">Cell membrane</location>
        <topology evidence="1 10">Peripheral membrane protein</topology>
    </subcellularLocation>
</comment>
<feature type="domain" description="ABC transporter" evidence="11">
    <location>
        <begin position="5"/>
        <end position="243"/>
    </location>
</feature>
<dbReference type="NCBIfam" id="TIGR04520">
    <property type="entry name" value="ECF_ATPase_1"/>
    <property type="match status" value="1"/>
</dbReference>
<dbReference type="Proteomes" id="UP000466848">
    <property type="component" value="Chromosome"/>
</dbReference>
<dbReference type="PANTHER" id="PTHR43553">
    <property type="entry name" value="HEAVY METAL TRANSPORTER"/>
    <property type="match status" value="1"/>
</dbReference>
<organism evidence="12 13">
    <name type="scientific">Aminipila butyrica</name>
    <dbReference type="NCBI Taxonomy" id="433296"/>
    <lineage>
        <taxon>Bacteria</taxon>
        <taxon>Bacillati</taxon>
        <taxon>Bacillota</taxon>
        <taxon>Clostridia</taxon>
        <taxon>Peptostreptococcales</taxon>
        <taxon>Anaerovoracaceae</taxon>
        <taxon>Aminipila</taxon>
    </lineage>
</organism>
<dbReference type="InterPro" id="IPR030947">
    <property type="entry name" value="EcfA_1"/>
</dbReference>
<evidence type="ECO:0000256" key="6">
    <source>
        <dbReference type="ARBA" id="ARBA00022840"/>
    </source>
</evidence>
<keyword evidence="3 10" id="KW-0813">Transport</keyword>
<dbReference type="PANTHER" id="PTHR43553:SF24">
    <property type="entry name" value="ENERGY-COUPLING FACTOR TRANSPORTER ATP-BINDING PROTEIN ECFA1"/>
    <property type="match status" value="1"/>
</dbReference>
<proteinExistence type="inferred from homology"/>
<reference evidence="12 13" key="1">
    <citation type="submission" date="2020-02" db="EMBL/GenBank/DDBJ databases">
        <authorList>
            <person name="Kim Y.B."/>
            <person name="Roh S.W."/>
        </authorList>
    </citation>
    <scope>NUCLEOTIDE SEQUENCE [LARGE SCALE GENOMIC DNA]</scope>
    <source>
        <strain evidence="12 13">DSM 103574</strain>
    </source>
</reference>
<keyword evidence="4 10" id="KW-1003">Cell membrane</keyword>
<evidence type="ECO:0000256" key="8">
    <source>
        <dbReference type="ARBA" id="ARBA00023136"/>
    </source>
</evidence>
<dbReference type="GO" id="GO:0043190">
    <property type="term" value="C:ATP-binding cassette (ABC) transporter complex"/>
    <property type="evidence" value="ECO:0007669"/>
    <property type="project" value="TreeGrafter"/>
</dbReference>
<evidence type="ECO:0000256" key="2">
    <source>
        <dbReference type="ARBA" id="ARBA00005417"/>
    </source>
</evidence>
<keyword evidence="7" id="KW-1278">Translocase</keyword>
<dbReference type="InterPro" id="IPR003439">
    <property type="entry name" value="ABC_transporter-like_ATP-bd"/>
</dbReference>
<evidence type="ECO:0000256" key="10">
    <source>
        <dbReference type="RuleBase" id="RU364103"/>
    </source>
</evidence>
<dbReference type="NCBIfam" id="NF010167">
    <property type="entry name" value="PRK13648.1"/>
    <property type="match status" value="1"/>
</dbReference>
<dbReference type="GO" id="GO:0016887">
    <property type="term" value="F:ATP hydrolysis activity"/>
    <property type="evidence" value="ECO:0007669"/>
    <property type="project" value="InterPro"/>
</dbReference>
<keyword evidence="5 10" id="KW-0547">Nucleotide-binding</keyword>
<protein>
    <recommendedName>
        <fullName evidence="10">ABC transporter ATP-binding protein</fullName>
    </recommendedName>
</protein>
<comment type="function">
    <text evidence="10">Part of an ABC transporter complex. Responsible for energy coupling to the transport system.</text>
</comment>
<keyword evidence="8 10" id="KW-0472">Membrane</keyword>
<dbReference type="Pfam" id="PF00005">
    <property type="entry name" value="ABC_tran"/>
    <property type="match status" value="1"/>
</dbReference>
<dbReference type="PROSITE" id="PS50893">
    <property type="entry name" value="ABC_TRANSPORTER_2"/>
    <property type="match status" value="1"/>
</dbReference>
<dbReference type="SUPFAM" id="SSF52540">
    <property type="entry name" value="P-loop containing nucleoside triphosphate hydrolases"/>
    <property type="match status" value="1"/>
</dbReference>
<dbReference type="InterPro" id="IPR015856">
    <property type="entry name" value="ABC_transpr_CbiO/EcfA_su"/>
</dbReference>
<dbReference type="EMBL" id="CP048649">
    <property type="protein sequence ID" value="QIB68455.1"/>
    <property type="molecule type" value="Genomic_DNA"/>
</dbReference>
<dbReference type="PROSITE" id="PS00211">
    <property type="entry name" value="ABC_TRANSPORTER_1"/>
    <property type="match status" value="1"/>
</dbReference>
<keyword evidence="6 10" id="KW-0067">ATP-binding</keyword>